<feature type="region of interest" description="Disordered" evidence="1">
    <location>
        <begin position="36"/>
        <end position="67"/>
    </location>
</feature>
<evidence type="ECO:0000256" key="1">
    <source>
        <dbReference type="SAM" id="MobiDB-lite"/>
    </source>
</evidence>
<proteinExistence type="predicted"/>
<dbReference type="Proteomes" id="UP001140502">
    <property type="component" value="Unassembled WGS sequence"/>
</dbReference>
<reference evidence="2" key="1">
    <citation type="submission" date="2022-10" db="EMBL/GenBank/DDBJ databases">
        <title>Tapping the CABI collections for fungal endophytes: first genome assemblies for Collariella, Neodidymelliopsis, Ascochyta clinopodiicola, Didymella pomorum, Didymosphaeria variabile, Neocosmospora piperis and Neocucurbitaria cava.</title>
        <authorList>
            <person name="Hill R."/>
        </authorList>
    </citation>
    <scope>NUCLEOTIDE SEQUENCE</scope>
    <source>
        <strain evidence="2">IMI 366586</strain>
    </source>
</reference>
<organism evidence="2 3">
    <name type="scientific">Fusarium piperis</name>
    <dbReference type="NCBI Taxonomy" id="1435070"/>
    <lineage>
        <taxon>Eukaryota</taxon>
        <taxon>Fungi</taxon>
        <taxon>Dikarya</taxon>
        <taxon>Ascomycota</taxon>
        <taxon>Pezizomycotina</taxon>
        <taxon>Sordariomycetes</taxon>
        <taxon>Hypocreomycetidae</taxon>
        <taxon>Hypocreales</taxon>
        <taxon>Nectriaceae</taxon>
        <taxon>Fusarium</taxon>
        <taxon>Fusarium solani species complex</taxon>
    </lineage>
</organism>
<accession>A0A9W8TDB6</accession>
<gene>
    <name evidence="2" type="ORF">N0V84_010302</name>
</gene>
<sequence length="169" mass="19199">MVDEDIMSLKDEINSLKSRATIIEECFKDLSQLLPPDRRRVRLRPQPSRARKKVSESSHIQDDSSTAGFATIMATFQAEIGKFRSGLMSLESRIEQQETRQSERRARPPTSQDDPMDQPENQDDPVEQHQPTGQDKPMNEVVTLKLEQLGETVTKAWFCAPSQTALDSQ</sequence>
<feature type="compositionally biased region" description="Basic and acidic residues" evidence="1">
    <location>
        <begin position="92"/>
        <end position="106"/>
    </location>
</feature>
<evidence type="ECO:0000313" key="2">
    <source>
        <dbReference type="EMBL" id="KAJ4311705.1"/>
    </source>
</evidence>
<name>A0A9W8TDB6_9HYPO</name>
<dbReference type="EMBL" id="JAPEUR010000320">
    <property type="protein sequence ID" value="KAJ4311705.1"/>
    <property type="molecule type" value="Genomic_DNA"/>
</dbReference>
<protein>
    <submittedName>
        <fullName evidence="2">Uncharacterized protein</fullName>
    </submittedName>
</protein>
<dbReference type="AlphaFoldDB" id="A0A9W8TDB6"/>
<feature type="compositionally biased region" description="Basic and acidic residues" evidence="1">
    <location>
        <begin position="53"/>
        <end position="62"/>
    </location>
</feature>
<evidence type="ECO:0000313" key="3">
    <source>
        <dbReference type="Proteomes" id="UP001140502"/>
    </source>
</evidence>
<keyword evidence="3" id="KW-1185">Reference proteome</keyword>
<feature type="region of interest" description="Disordered" evidence="1">
    <location>
        <begin position="89"/>
        <end position="143"/>
    </location>
</feature>
<feature type="compositionally biased region" description="Acidic residues" evidence="1">
    <location>
        <begin position="114"/>
        <end position="125"/>
    </location>
</feature>
<comment type="caution">
    <text evidence="2">The sequence shown here is derived from an EMBL/GenBank/DDBJ whole genome shotgun (WGS) entry which is preliminary data.</text>
</comment>